<accession>A0A0R3U9G5</accession>
<sequence>MAAHRGEFAQLRDEATASAAAAAAAAQTDVLRLVERGHVVWLRESPLFPGHTTSFLRFQSNCLHRGLSTCLCLLVNLRPVFGVNEMEQRACLMAKTYIRPKFCLRLQLAILQTATLPSALPRESGVRRMRKWAYSIGPPRAVSAGSSTCARTKDALTASKIDESLRGTAVGRCVWRA</sequence>
<dbReference type="EMBL" id="UXSR01000853">
    <property type="protein sequence ID" value="VDD77561.1"/>
    <property type="molecule type" value="Genomic_DNA"/>
</dbReference>
<gene>
    <name evidence="1" type="ORF">MCOS_LOCUS3564</name>
</gene>
<keyword evidence="2" id="KW-1185">Reference proteome</keyword>
<proteinExistence type="predicted"/>
<evidence type="ECO:0000313" key="1">
    <source>
        <dbReference type="EMBL" id="VDD77561.1"/>
    </source>
</evidence>
<evidence type="ECO:0000313" key="2">
    <source>
        <dbReference type="Proteomes" id="UP000267029"/>
    </source>
</evidence>
<protein>
    <submittedName>
        <fullName evidence="1">Uncharacterized protein</fullName>
    </submittedName>
</protein>
<organism evidence="1 2">
    <name type="scientific">Mesocestoides corti</name>
    <name type="common">Flatworm</name>
    <dbReference type="NCBI Taxonomy" id="53468"/>
    <lineage>
        <taxon>Eukaryota</taxon>
        <taxon>Metazoa</taxon>
        <taxon>Spiralia</taxon>
        <taxon>Lophotrochozoa</taxon>
        <taxon>Platyhelminthes</taxon>
        <taxon>Cestoda</taxon>
        <taxon>Eucestoda</taxon>
        <taxon>Cyclophyllidea</taxon>
        <taxon>Mesocestoididae</taxon>
        <taxon>Mesocestoides</taxon>
    </lineage>
</organism>
<dbReference type="AlphaFoldDB" id="A0A0R3U9G5"/>
<reference evidence="1 2" key="1">
    <citation type="submission" date="2018-10" db="EMBL/GenBank/DDBJ databases">
        <authorList>
            <consortium name="Pathogen Informatics"/>
        </authorList>
    </citation>
    <scope>NUCLEOTIDE SEQUENCE [LARGE SCALE GENOMIC DNA]</scope>
</reference>
<name>A0A0R3U9G5_MESCO</name>
<dbReference type="Proteomes" id="UP000267029">
    <property type="component" value="Unassembled WGS sequence"/>
</dbReference>